<dbReference type="InterPro" id="IPR016181">
    <property type="entry name" value="Acyl_CoA_acyltransferase"/>
</dbReference>
<dbReference type="EMBL" id="PDJK01000002">
    <property type="protein sequence ID" value="PFG49839.1"/>
    <property type="molecule type" value="Genomic_DNA"/>
</dbReference>
<accession>A0A2A9FHD4</accession>
<keyword evidence="5" id="KW-1185">Reference proteome</keyword>
<dbReference type="Pfam" id="PF00583">
    <property type="entry name" value="Acetyltransf_1"/>
    <property type="match status" value="1"/>
</dbReference>
<dbReference type="CDD" id="cd04301">
    <property type="entry name" value="NAT_SF"/>
    <property type="match status" value="1"/>
</dbReference>
<name>A0A2A9FHD4_9PSEU</name>
<dbReference type="PANTHER" id="PTHR43877">
    <property type="entry name" value="AMINOALKYLPHOSPHONATE N-ACETYLTRANSFERASE-RELATED-RELATED"/>
    <property type="match status" value="1"/>
</dbReference>
<feature type="domain" description="N-acetyltransferase" evidence="3">
    <location>
        <begin position="12"/>
        <end position="165"/>
    </location>
</feature>
<dbReference type="PROSITE" id="PS51186">
    <property type="entry name" value="GNAT"/>
    <property type="match status" value="1"/>
</dbReference>
<gene>
    <name evidence="4" type="ORF">ATK36_5024</name>
</gene>
<dbReference type="AlphaFoldDB" id="A0A2A9FHD4"/>
<evidence type="ECO:0000313" key="5">
    <source>
        <dbReference type="Proteomes" id="UP000243542"/>
    </source>
</evidence>
<proteinExistence type="predicted"/>
<sequence length="167" mass="18268">MELDELVGLPDTRLRPATLDDAAELLVLQRCCWMQEALLNETTEIPALHEDLADLRASIGTWHGWVVRQGPRLIGAVRARVENGGWEIGRLMVAPDLAGRGLGRFLLAYAEGQAPGALPRFTLFTGAASKRNITMYERAGYRITPQSGDVGGHIAHAVYLVKDRLPG</sequence>
<dbReference type="Gene3D" id="3.40.630.30">
    <property type="match status" value="1"/>
</dbReference>
<dbReference type="InterPro" id="IPR050832">
    <property type="entry name" value="Bact_Acetyltransf"/>
</dbReference>
<dbReference type="SUPFAM" id="SSF55729">
    <property type="entry name" value="Acyl-CoA N-acyltransferases (Nat)"/>
    <property type="match status" value="1"/>
</dbReference>
<dbReference type="GO" id="GO:0016747">
    <property type="term" value="F:acyltransferase activity, transferring groups other than amino-acyl groups"/>
    <property type="evidence" value="ECO:0007669"/>
    <property type="project" value="InterPro"/>
</dbReference>
<comment type="caution">
    <text evidence="4">The sequence shown here is derived from an EMBL/GenBank/DDBJ whole genome shotgun (WGS) entry which is preliminary data.</text>
</comment>
<evidence type="ECO:0000256" key="2">
    <source>
        <dbReference type="ARBA" id="ARBA00023315"/>
    </source>
</evidence>
<evidence type="ECO:0000256" key="1">
    <source>
        <dbReference type="ARBA" id="ARBA00022679"/>
    </source>
</evidence>
<dbReference type="InterPro" id="IPR000182">
    <property type="entry name" value="GNAT_dom"/>
</dbReference>
<evidence type="ECO:0000313" key="4">
    <source>
        <dbReference type="EMBL" id="PFG49839.1"/>
    </source>
</evidence>
<evidence type="ECO:0000259" key="3">
    <source>
        <dbReference type="PROSITE" id="PS51186"/>
    </source>
</evidence>
<keyword evidence="2" id="KW-0012">Acyltransferase</keyword>
<protein>
    <submittedName>
        <fullName evidence="4">Acetyltransferase (GNAT) family protein</fullName>
    </submittedName>
</protein>
<reference evidence="4 5" key="1">
    <citation type="submission" date="2017-10" db="EMBL/GenBank/DDBJ databases">
        <title>Sequencing the genomes of 1000 actinobacteria strains.</title>
        <authorList>
            <person name="Klenk H.-P."/>
        </authorList>
    </citation>
    <scope>NUCLEOTIDE SEQUENCE [LARGE SCALE GENOMIC DNA]</scope>
    <source>
        <strain evidence="4 5">DSM 46092</strain>
    </source>
</reference>
<keyword evidence="1 4" id="KW-0808">Transferase</keyword>
<dbReference type="RefSeq" id="WP_245915106.1">
    <property type="nucleotide sequence ID" value="NZ_JBIAKZ010000020.1"/>
</dbReference>
<organism evidence="4 5">
    <name type="scientific">Amycolatopsis sulphurea</name>
    <dbReference type="NCBI Taxonomy" id="76022"/>
    <lineage>
        <taxon>Bacteria</taxon>
        <taxon>Bacillati</taxon>
        <taxon>Actinomycetota</taxon>
        <taxon>Actinomycetes</taxon>
        <taxon>Pseudonocardiales</taxon>
        <taxon>Pseudonocardiaceae</taxon>
        <taxon>Amycolatopsis</taxon>
    </lineage>
</organism>
<dbReference type="Proteomes" id="UP000243542">
    <property type="component" value="Unassembled WGS sequence"/>
</dbReference>